<organism evidence="1 2">
    <name type="scientific">Petralouisia muris</name>
    <dbReference type="NCBI Taxonomy" id="3032872"/>
    <lineage>
        <taxon>Bacteria</taxon>
        <taxon>Bacillati</taxon>
        <taxon>Bacillota</taxon>
        <taxon>Clostridia</taxon>
        <taxon>Lachnospirales</taxon>
        <taxon>Lachnospiraceae</taxon>
        <taxon>Petralouisia</taxon>
    </lineage>
</organism>
<dbReference type="EMBL" id="SRYA01000011">
    <property type="protein sequence ID" value="TGY96972.1"/>
    <property type="molecule type" value="Genomic_DNA"/>
</dbReference>
<proteinExistence type="predicted"/>
<name>A0AC61RY95_9FIRM</name>
<protein>
    <submittedName>
        <fullName evidence="1">Uncharacterized protein</fullName>
    </submittedName>
</protein>
<reference evidence="1" key="1">
    <citation type="submission" date="2019-04" db="EMBL/GenBank/DDBJ databases">
        <title>Microbes associate with the intestines of laboratory mice.</title>
        <authorList>
            <person name="Navarre W."/>
            <person name="Wong E."/>
            <person name="Huang K."/>
            <person name="Tropini C."/>
            <person name="Ng K."/>
            <person name="Yu B."/>
        </authorList>
    </citation>
    <scope>NUCLEOTIDE SEQUENCE</scope>
    <source>
        <strain evidence="1">NM01_1-7b</strain>
    </source>
</reference>
<sequence>MKRTYFIFFLCLAFLLSGCAPFSPNLEKEPVENKSHILVGHSMEVENTDSRLVLVDDNSTLAADGLYYVSWGMGDPEPYENSDGDTANLYDATLYLLLGESKDAASAQKNMTTWLEAAKTNYEILEEEEITCNGQSYTLLTYNCIHEDNPYDRGVSAFASISGVSLCVELTCQEDFQDDLRNIMTNFLEHCSYTAE</sequence>
<evidence type="ECO:0000313" key="1">
    <source>
        <dbReference type="EMBL" id="TGY96972.1"/>
    </source>
</evidence>
<comment type="caution">
    <text evidence="1">The sequence shown here is derived from an EMBL/GenBank/DDBJ whole genome shotgun (WGS) entry which is preliminary data.</text>
</comment>
<dbReference type="Proteomes" id="UP000304953">
    <property type="component" value="Unassembled WGS sequence"/>
</dbReference>
<accession>A0AC61RY95</accession>
<gene>
    <name evidence="1" type="ORF">E5329_07045</name>
</gene>
<keyword evidence="2" id="KW-1185">Reference proteome</keyword>
<evidence type="ECO:0000313" key="2">
    <source>
        <dbReference type="Proteomes" id="UP000304953"/>
    </source>
</evidence>